<dbReference type="AlphaFoldDB" id="A0A392RGM5"/>
<dbReference type="Proteomes" id="UP000265520">
    <property type="component" value="Unassembled WGS sequence"/>
</dbReference>
<accession>A0A392RGM5</accession>
<reference evidence="1 2" key="1">
    <citation type="journal article" date="2018" name="Front. Plant Sci.">
        <title>Red Clover (Trifolium pratense) and Zigzag Clover (T. medium) - A Picture of Genomic Similarities and Differences.</title>
        <authorList>
            <person name="Dluhosova J."/>
            <person name="Istvanek J."/>
            <person name="Nedelnik J."/>
            <person name="Repkova J."/>
        </authorList>
    </citation>
    <scope>NUCLEOTIDE SEQUENCE [LARGE SCALE GENOMIC DNA]</scope>
    <source>
        <strain evidence="2">cv. 10/8</strain>
        <tissue evidence="1">Leaf</tissue>
    </source>
</reference>
<proteinExistence type="predicted"/>
<keyword evidence="2" id="KW-1185">Reference proteome</keyword>
<evidence type="ECO:0000313" key="1">
    <source>
        <dbReference type="EMBL" id="MCI35409.1"/>
    </source>
</evidence>
<organism evidence="1 2">
    <name type="scientific">Trifolium medium</name>
    <dbReference type="NCBI Taxonomy" id="97028"/>
    <lineage>
        <taxon>Eukaryota</taxon>
        <taxon>Viridiplantae</taxon>
        <taxon>Streptophyta</taxon>
        <taxon>Embryophyta</taxon>
        <taxon>Tracheophyta</taxon>
        <taxon>Spermatophyta</taxon>
        <taxon>Magnoliopsida</taxon>
        <taxon>eudicotyledons</taxon>
        <taxon>Gunneridae</taxon>
        <taxon>Pentapetalae</taxon>
        <taxon>rosids</taxon>
        <taxon>fabids</taxon>
        <taxon>Fabales</taxon>
        <taxon>Fabaceae</taxon>
        <taxon>Papilionoideae</taxon>
        <taxon>50 kb inversion clade</taxon>
        <taxon>NPAAA clade</taxon>
        <taxon>Hologalegina</taxon>
        <taxon>IRL clade</taxon>
        <taxon>Trifolieae</taxon>
        <taxon>Trifolium</taxon>
    </lineage>
</organism>
<evidence type="ECO:0000313" key="2">
    <source>
        <dbReference type="Proteomes" id="UP000265520"/>
    </source>
</evidence>
<sequence>MQNKRSQQSHPELPNQEIVKLQIVRSQIAKSQNMSLEAGGLPLKTNDSGSILIRWRHLVAS</sequence>
<name>A0A392RGM5_9FABA</name>
<protein>
    <submittedName>
        <fullName evidence="1">Uncharacterized protein</fullName>
    </submittedName>
</protein>
<comment type="caution">
    <text evidence="1">The sequence shown here is derived from an EMBL/GenBank/DDBJ whole genome shotgun (WGS) entry which is preliminary data.</text>
</comment>
<dbReference type="EMBL" id="LXQA010223076">
    <property type="protein sequence ID" value="MCI35409.1"/>
    <property type="molecule type" value="Genomic_DNA"/>
</dbReference>